<feature type="domain" description="Acyltransferase 3" evidence="2">
    <location>
        <begin position="8"/>
        <end position="318"/>
    </location>
</feature>
<feature type="transmembrane region" description="Helical" evidence="1">
    <location>
        <begin position="304"/>
        <end position="324"/>
    </location>
</feature>
<dbReference type="PANTHER" id="PTHR23028:SF131">
    <property type="entry name" value="BLR2367 PROTEIN"/>
    <property type="match status" value="1"/>
</dbReference>
<feature type="transmembrane region" description="Helical" evidence="1">
    <location>
        <begin position="155"/>
        <end position="176"/>
    </location>
</feature>
<dbReference type="EMBL" id="JAJEQF010000010">
    <property type="protein sequence ID" value="MCC2167208.1"/>
    <property type="molecule type" value="Genomic_DNA"/>
</dbReference>
<dbReference type="AlphaFoldDB" id="A0AAE3DN83"/>
<accession>A0AAE3DN83</accession>
<feature type="transmembrane region" description="Helical" evidence="1">
    <location>
        <begin position="37"/>
        <end position="57"/>
    </location>
</feature>
<reference evidence="3 4" key="1">
    <citation type="submission" date="2021-10" db="EMBL/GenBank/DDBJ databases">
        <title>Anaerobic single-cell dispensing facilitates the cultivation of human gut bacteria.</title>
        <authorList>
            <person name="Afrizal A."/>
        </authorList>
    </citation>
    <scope>NUCLEOTIDE SEQUENCE [LARGE SCALE GENOMIC DNA]</scope>
    <source>
        <strain evidence="3 4">CLA-AA-H244</strain>
    </source>
</reference>
<keyword evidence="1" id="KW-0812">Transmembrane</keyword>
<keyword evidence="4" id="KW-1185">Reference proteome</keyword>
<comment type="caution">
    <text evidence="3">The sequence shown here is derived from an EMBL/GenBank/DDBJ whole genome shotgun (WGS) entry which is preliminary data.</text>
</comment>
<evidence type="ECO:0000256" key="1">
    <source>
        <dbReference type="SAM" id="Phobius"/>
    </source>
</evidence>
<dbReference type="InterPro" id="IPR002656">
    <property type="entry name" value="Acyl_transf_3_dom"/>
</dbReference>
<evidence type="ECO:0000313" key="3">
    <source>
        <dbReference type="EMBL" id="MCC2167208.1"/>
    </source>
</evidence>
<protein>
    <submittedName>
        <fullName evidence="3">Acyltransferase</fullName>
    </submittedName>
</protein>
<organism evidence="3 4">
    <name type="scientific">Gallintestinimicrobium propionicum</name>
    <dbReference type="NCBI Taxonomy" id="2981770"/>
    <lineage>
        <taxon>Bacteria</taxon>
        <taxon>Bacillati</taxon>
        <taxon>Bacillota</taxon>
        <taxon>Clostridia</taxon>
        <taxon>Lachnospirales</taxon>
        <taxon>Lachnospiraceae</taxon>
        <taxon>Gallintestinimicrobium</taxon>
    </lineage>
</organism>
<sequence length="337" mass="37989">MKQKYEHIQLLRALACIGVFITHLAPRLGATGKAAWLANQGAAGVYLFFVLSGYLACCDRKLPTAGKKELLTYYKKRLVRILPLYYGVILYNILLHGLILKDIPADPQGLYWLRYFFLTNSVIPAPNDFWGNLSATWTISLFMAFYLLVPVFVRLIRGCTSAFFCYVLALILRYLWVKTGYGDYMMIFYYLHYFLLGMLVWEIHQVGRRIGAQLLVYIGMLAAAGAVLVLGRAQTDSFIWWSWCFGMLLLAGSGFRFCRKGIGGRISDAVLWTDRYSYEIYLVHAVILEGLGMVRVQIGLPNAAFLILALLLTGTGAVLSKKLIEDPIAGLVARSRM</sequence>
<dbReference type="GO" id="GO:0000271">
    <property type="term" value="P:polysaccharide biosynthetic process"/>
    <property type="evidence" value="ECO:0007669"/>
    <property type="project" value="TreeGrafter"/>
</dbReference>
<dbReference type="GO" id="GO:0016747">
    <property type="term" value="F:acyltransferase activity, transferring groups other than amino-acyl groups"/>
    <property type="evidence" value="ECO:0007669"/>
    <property type="project" value="InterPro"/>
</dbReference>
<feature type="transmembrane region" description="Helical" evidence="1">
    <location>
        <begin position="214"/>
        <end position="233"/>
    </location>
</feature>
<feature type="transmembrane region" description="Helical" evidence="1">
    <location>
        <begin position="182"/>
        <end position="202"/>
    </location>
</feature>
<name>A0AAE3DN83_9FIRM</name>
<proteinExistence type="predicted"/>
<dbReference type="Pfam" id="PF01757">
    <property type="entry name" value="Acyl_transf_3"/>
    <property type="match status" value="1"/>
</dbReference>
<dbReference type="Proteomes" id="UP001199355">
    <property type="component" value="Unassembled WGS sequence"/>
</dbReference>
<keyword evidence="1" id="KW-1133">Transmembrane helix</keyword>
<keyword evidence="3" id="KW-0808">Transferase</keyword>
<evidence type="ECO:0000259" key="2">
    <source>
        <dbReference type="Pfam" id="PF01757"/>
    </source>
</evidence>
<feature type="transmembrane region" description="Helical" evidence="1">
    <location>
        <begin position="7"/>
        <end position="25"/>
    </location>
</feature>
<dbReference type="GO" id="GO:0016020">
    <property type="term" value="C:membrane"/>
    <property type="evidence" value="ECO:0007669"/>
    <property type="project" value="TreeGrafter"/>
</dbReference>
<keyword evidence="1" id="KW-0472">Membrane</keyword>
<gene>
    <name evidence="3" type="ORF">LKD45_05775</name>
</gene>
<dbReference type="RefSeq" id="WP_308727983.1">
    <property type="nucleotide sequence ID" value="NZ_JAJEQF010000010.1"/>
</dbReference>
<feature type="transmembrane region" description="Helical" evidence="1">
    <location>
        <begin position="129"/>
        <end position="148"/>
    </location>
</feature>
<dbReference type="PANTHER" id="PTHR23028">
    <property type="entry name" value="ACETYLTRANSFERASE"/>
    <property type="match status" value="1"/>
</dbReference>
<feature type="transmembrane region" description="Helical" evidence="1">
    <location>
        <begin position="239"/>
        <end position="258"/>
    </location>
</feature>
<keyword evidence="3" id="KW-0012">Acyltransferase</keyword>
<dbReference type="InterPro" id="IPR050879">
    <property type="entry name" value="Acyltransferase_3"/>
</dbReference>
<feature type="transmembrane region" description="Helical" evidence="1">
    <location>
        <begin position="78"/>
        <end position="99"/>
    </location>
</feature>
<evidence type="ECO:0000313" key="4">
    <source>
        <dbReference type="Proteomes" id="UP001199355"/>
    </source>
</evidence>